<proteinExistence type="predicted"/>
<gene>
    <name evidence="2" type="primary">AVEN_213416_1</name>
    <name evidence="2" type="ORF">TNCT_673141</name>
</gene>
<feature type="transmembrane region" description="Helical" evidence="1">
    <location>
        <begin position="284"/>
        <end position="304"/>
    </location>
</feature>
<keyword evidence="3" id="KW-1185">Reference proteome</keyword>
<evidence type="ECO:0000313" key="3">
    <source>
        <dbReference type="Proteomes" id="UP000887116"/>
    </source>
</evidence>
<name>A0A8X6KCK8_TRICU</name>
<evidence type="ECO:0000256" key="1">
    <source>
        <dbReference type="SAM" id="Phobius"/>
    </source>
</evidence>
<keyword evidence="1" id="KW-0812">Transmembrane</keyword>
<evidence type="ECO:0000313" key="2">
    <source>
        <dbReference type="EMBL" id="GFQ68971.1"/>
    </source>
</evidence>
<feature type="transmembrane region" description="Helical" evidence="1">
    <location>
        <begin position="209"/>
        <end position="231"/>
    </location>
</feature>
<feature type="transmembrane region" description="Helical" evidence="1">
    <location>
        <begin position="109"/>
        <end position="131"/>
    </location>
</feature>
<comment type="caution">
    <text evidence="2">The sequence shown here is derived from an EMBL/GenBank/DDBJ whole genome shotgun (WGS) entry which is preliminary data.</text>
</comment>
<feature type="transmembrane region" description="Helical" evidence="1">
    <location>
        <begin position="15"/>
        <end position="32"/>
    </location>
</feature>
<sequence>MSIVNFENRITLKSNAAYLFSVFCNIMIWHSLRRKKKNLLNVLRMIQKYPAIHNRRANIMMLIILSIPFMYSVTSILACNITSDYLFYAYGYELKSLTMQASVIFIKKFLLFLLHSTFPSLVVVLFCYLCLRCSSCFNCLTRKVLHYSPEEFGPSEQIEILRQKAKIDDIVETLQDIFSLPSFFVIMTPLFTCGSHLGMNLIGNHSKIVIVKAVFYGMTNLVSLVVVLWIAGSLPVDQNKLKSAFYKKVHSRFLRVPILEERYCKREILDKADFVLNGCSVFPYTRNSILALIGTLLTYSLLIYQN</sequence>
<organism evidence="2 3">
    <name type="scientific">Trichonephila clavata</name>
    <name type="common">Joro spider</name>
    <name type="synonym">Nephila clavata</name>
    <dbReference type="NCBI Taxonomy" id="2740835"/>
    <lineage>
        <taxon>Eukaryota</taxon>
        <taxon>Metazoa</taxon>
        <taxon>Ecdysozoa</taxon>
        <taxon>Arthropoda</taxon>
        <taxon>Chelicerata</taxon>
        <taxon>Arachnida</taxon>
        <taxon>Araneae</taxon>
        <taxon>Araneomorphae</taxon>
        <taxon>Entelegynae</taxon>
        <taxon>Araneoidea</taxon>
        <taxon>Nephilidae</taxon>
        <taxon>Trichonephila</taxon>
    </lineage>
</organism>
<reference evidence="2" key="1">
    <citation type="submission" date="2020-07" db="EMBL/GenBank/DDBJ databases">
        <title>Multicomponent nature underlies the extraordinary mechanical properties of spider dragline silk.</title>
        <authorList>
            <person name="Kono N."/>
            <person name="Nakamura H."/>
            <person name="Mori M."/>
            <person name="Yoshida Y."/>
            <person name="Ohtoshi R."/>
            <person name="Malay A.D."/>
            <person name="Moran D.A.P."/>
            <person name="Tomita M."/>
            <person name="Numata K."/>
            <person name="Arakawa K."/>
        </authorList>
    </citation>
    <scope>NUCLEOTIDE SEQUENCE</scope>
</reference>
<dbReference type="Proteomes" id="UP000887116">
    <property type="component" value="Unassembled WGS sequence"/>
</dbReference>
<feature type="transmembrane region" description="Helical" evidence="1">
    <location>
        <begin position="62"/>
        <end position="89"/>
    </location>
</feature>
<keyword evidence="1" id="KW-1133">Transmembrane helix</keyword>
<keyword evidence="1" id="KW-0472">Membrane</keyword>
<dbReference type="AlphaFoldDB" id="A0A8X6KCK8"/>
<accession>A0A8X6KCK8</accession>
<protein>
    <submittedName>
        <fullName evidence="2">Uncharacterized protein</fullName>
    </submittedName>
</protein>
<dbReference type="EMBL" id="BMAO01020660">
    <property type="protein sequence ID" value="GFQ68971.1"/>
    <property type="molecule type" value="Genomic_DNA"/>
</dbReference>
<dbReference type="OrthoDB" id="6444241at2759"/>